<dbReference type="PROSITE" id="PS51186">
    <property type="entry name" value="GNAT"/>
    <property type="match status" value="1"/>
</dbReference>
<dbReference type="InterPro" id="IPR000182">
    <property type="entry name" value="GNAT_dom"/>
</dbReference>
<dbReference type="EMBL" id="BAABAF010000006">
    <property type="protein sequence ID" value="GAA3766360.1"/>
    <property type="molecule type" value="Genomic_DNA"/>
</dbReference>
<dbReference type="Gene3D" id="3.40.630.30">
    <property type="match status" value="1"/>
</dbReference>
<dbReference type="PANTHER" id="PTHR43877">
    <property type="entry name" value="AMINOALKYLPHOSPHONATE N-ACETYLTRANSFERASE-RELATED-RELATED"/>
    <property type="match status" value="1"/>
</dbReference>
<evidence type="ECO:0000313" key="5">
    <source>
        <dbReference type="EMBL" id="GAA3766360.1"/>
    </source>
</evidence>
<proteinExistence type="predicted"/>
<comment type="caution">
    <text evidence="5">The sequence shown here is derived from an EMBL/GenBank/DDBJ whole genome shotgun (WGS) entry which is preliminary data.</text>
</comment>
<sequence length="195" mass="21608">MVITVRRASVADAATIARIRVCSWRVAYPGLIPDVLLERLDTGREAELRARNWRRRNADPRTAQLLALADGEPVGWAATGPCLDDDRGAAARGELYALYAVPEHWSTGVGHALIGAAETALREAGYRTASLWVLEGNERAASFYQRHGWRPDGAVKDDYRIIGTAAIPPLRERRRVRDLTLPRQAHPERPTARLG</sequence>
<gene>
    <name evidence="5" type="ORF">GCM10022240_18590</name>
</gene>
<evidence type="ECO:0000256" key="3">
    <source>
        <dbReference type="SAM" id="MobiDB-lite"/>
    </source>
</evidence>
<keyword evidence="6" id="KW-1185">Reference proteome</keyword>
<dbReference type="InterPro" id="IPR050832">
    <property type="entry name" value="Bact_Acetyltransf"/>
</dbReference>
<evidence type="ECO:0000313" key="6">
    <source>
        <dbReference type="Proteomes" id="UP001500540"/>
    </source>
</evidence>
<dbReference type="CDD" id="cd04301">
    <property type="entry name" value="NAT_SF"/>
    <property type="match status" value="1"/>
</dbReference>
<dbReference type="Pfam" id="PF00583">
    <property type="entry name" value="Acetyltransf_1"/>
    <property type="match status" value="1"/>
</dbReference>
<protein>
    <submittedName>
        <fullName evidence="5">GNAT family N-acetyltransferase</fullName>
    </submittedName>
</protein>
<evidence type="ECO:0000256" key="2">
    <source>
        <dbReference type="ARBA" id="ARBA00023315"/>
    </source>
</evidence>
<dbReference type="SUPFAM" id="SSF55729">
    <property type="entry name" value="Acyl-CoA N-acyltransferases (Nat)"/>
    <property type="match status" value="1"/>
</dbReference>
<evidence type="ECO:0000259" key="4">
    <source>
        <dbReference type="PROSITE" id="PS51186"/>
    </source>
</evidence>
<reference evidence="6" key="1">
    <citation type="journal article" date="2019" name="Int. J. Syst. Evol. Microbiol.">
        <title>The Global Catalogue of Microorganisms (GCM) 10K type strain sequencing project: providing services to taxonomists for standard genome sequencing and annotation.</title>
        <authorList>
            <consortium name="The Broad Institute Genomics Platform"/>
            <consortium name="The Broad Institute Genome Sequencing Center for Infectious Disease"/>
            <person name="Wu L."/>
            <person name="Ma J."/>
        </authorList>
    </citation>
    <scope>NUCLEOTIDE SEQUENCE [LARGE SCALE GENOMIC DNA]</scope>
    <source>
        <strain evidence="6">JCM 16950</strain>
    </source>
</reference>
<evidence type="ECO:0000256" key="1">
    <source>
        <dbReference type="ARBA" id="ARBA00022679"/>
    </source>
</evidence>
<accession>A0ABP7GI89</accession>
<dbReference type="InterPro" id="IPR016181">
    <property type="entry name" value="Acyl_CoA_acyltransferase"/>
</dbReference>
<keyword evidence="1" id="KW-0808">Transferase</keyword>
<feature type="region of interest" description="Disordered" evidence="3">
    <location>
        <begin position="176"/>
        <end position="195"/>
    </location>
</feature>
<dbReference type="RefSeq" id="WP_344782839.1">
    <property type="nucleotide sequence ID" value="NZ_BAABAF010000006.1"/>
</dbReference>
<name>A0ABP7GI89_9MICO</name>
<dbReference type="Proteomes" id="UP001500540">
    <property type="component" value="Unassembled WGS sequence"/>
</dbReference>
<organism evidence="5 6">
    <name type="scientific">Microbacterium kribbense</name>
    <dbReference type="NCBI Taxonomy" id="433645"/>
    <lineage>
        <taxon>Bacteria</taxon>
        <taxon>Bacillati</taxon>
        <taxon>Actinomycetota</taxon>
        <taxon>Actinomycetes</taxon>
        <taxon>Micrococcales</taxon>
        <taxon>Microbacteriaceae</taxon>
        <taxon>Microbacterium</taxon>
    </lineage>
</organism>
<feature type="domain" description="N-acetyltransferase" evidence="4">
    <location>
        <begin position="3"/>
        <end position="174"/>
    </location>
</feature>
<keyword evidence="2" id="KW-0012">Acyltransferase</keyword>